<sequence length="193" mass="20543">GRRPVCPVRLLVRRSSGERAQRSRRDGHCHRHRGRAAVGPHGAVAQSGARGLRLLHQSRQPQGRGDRGQPPRRTVHPLEVAAPAGAGGRAAGAGRRCGGRRVFRRPGTAEPDRLLGVGPVAPARKPRAVPRAIRRGGGAVRRPGRAPSAALVRLPPGARRYRVLGRPRAPPPRAAAVHPPSGGRLERRAALPM</sequence>
<keyword evidence="2" id="KW-0560">Oxidoreductase</keyword>
<dbReference type="EMBL" id="CADCWA010000047">
    <property type="protein sequence ID" value="CAA9506988.1"/>
    <property type="molecule type" value="Genomic_DNA"/>
</dbReference>
<feature type="region of interest" description="Disordered" evidence="1">
    <location>
        <begin position="163"/>
        <end position="193"/>
    </location>
</feature>
<feature type="compositionally biased region" description="Basic and acidic residues" evidence="1">
    <location>
        <begin position="15"/>
        <end position="26"/>
    </location>
</feature>
<feature type="compositionally biased region" description="Basic and acidic residues" evidence="1">
    <location>
        <begin position="184"/>
        <end position="193"/>
    </location>
</feature>
<name>A0A6J4SWA1_9SPHN</name>
<evidence type="ECO:0000313" key="2">
    <source>
        <dbReference type="EMBL" id="CAA9506988.1"/>
    </source>
</evidence>
<feature type="non-terminal residue" evidence="2">
    <location>
        <position position="193"/>
    </location>
</feature>
<accession>A0A6J4SWA1</accession>
<proteinExistence type="predicted"/>
<gene>
    <name evidence="2" type="ORF">AVDCRST_MAG31-734</name>
</gene>
<evidence type="ECO:0000256" key="1">
    <source>
        <dbReference type="SAM" id="MobiDB-lite"/>
    </source>
</evidence>
<protein>
    <submittedName>
        <fullName evidence="2">Pyridoxamine 5'-phosphate oxidase</fullName>
        <ecNumber evidence="2">1.4.3.5</ecNumber>
    </submittedName>
</protein>
<feature type="region of interest" description="Disordered" evidence="1">
    <location>
        <begin position="14"/>
        <end position="47"/>
    </location>
</feature>
<dbReference type="EC" id="1.4.3.5" evidence="2"/>
<dbReference type="AlphaFoldDB" id="A0A6J4SWA1"/>
<dbReference type="GO" id="GO:0004733">
    <property type="term" value="F:pyridoxamine phosphate oxidase activity"/>
    <property type="evidence" value="ECO:0007669"/>
    <property type="project" value="UniProtKB-EC"/>
</dbReference>
<feature type="non-terminal residue" evidence="2">
    <location>
        <position position="1"/>
    </location>
</feature>
<reference evidence="2" key="1">
    <citation type="submission" date="2020-02" db="EMBL/GenBank/DDBJ databases">
        <authorList>
            <person name="Meier V. D."/>
        </authorList>
    </citation>
    <scope>NUCLEOTIDE SEQUENCE</scope>
    <source>
        <strain evidence="2">AVDCRST_MAG31</strain>
    </source>
</reference>
<feature type="region of interest" description="Disordered" evidence="1">
    <location>
        <begin position="84"/>
        <end position="110"/>
    </location>
</feature>
<organism evidence="2">
    <name type="scientific">uncultured Sphingomonas sp</name>
    <dbReference type="NCBI Taxonomy" id="158754"/>
    <lineage>
        <taxon>Bacteria</taxon>
        <taxon>Pseudomonadati</taxon>
        <taxon>Pseudomonadota</taxon>
        <taxon>Alphaproteobacteria</taxon>
        <taxon>Sphingomonadales</taxon>
        <taxon>Sphingomonadaceae</taxon>
        <taxon>Sphingomonas</taxon>
        <taxon>environmental samples</taxon>
    </lineage>
</organism>